<feature type="region of interest" description="Disordered" evidence="1">
    <location>
        <begin position="149"/>
        <end position="174"/>
    </location>
</feature>
<reference evidence="3 4" key="1">
    <citation type="submission" date="2023-11" db="EMBL/GenBank/DDBJ databases">
        <authorList>
            <person name="Xu M."/>
            <person name="Jiang T."/>
        </authorList>
    </citation>
    <scope>NUCLEOTIDE SEQUENCE [LARGE SCALE GENOMIC DNA]</scope>
    <source>
        <strain evidence="3 4">SD</strain>
    </source>
</reference>
<name>A0ABU4VP10_9ACTN</name>
<dbReference type="Proteomes" id="UP001277761">
    <property type="component" value="Unassembled WGS sequence"/>
</dbReference>
<evidence type="ECO:0000313" key="4">
    <source>
        <dbReference type="Proteomes" id="UP001277761"/>
    </source>
</evidence>
<evidence type="ECO:0008006" key="5">
    <source>
        <dbReference type="Google" id="ProtNLM"/>
    </source>
</evidence>
<keyword evidence="4" id="KW-1185">Reference proteome</keyword>
<sequence>MRAYSRLSVPAIAAVAALAFSGCGGDDGGNEADYVKTYETACKAVNDEVAALQKSVTDAAKAAGSDQTKIVPAMKSGMTKLFDTFGTQIKAMADADAPKEFEKFQDSVEKGSEQVQKGITQVKSQIAKANTPQQLGSVLQNIQSLDFGSSEPLPKALGEKAPSCKSLGGSSTAS</sequence>
<protein>
    <recommendedName>
        <fullName evidence="5">Small secreted protein</fullName>
    </recommendedName>
</protein>
<feature type="chain" id="PRO_5047219818" description="Small secreted protein" evidence="2">
    <location>
        <begin position="20"/>
        <end position="174"/>
    </location>
</feature>
<keyword evidence="2" id="KW-0732">Signal</keyword>
<proteinExistence type="predicted"/>
<accession>A0ABU4VP10</accession>
<gene>
    <name evidence="3" type="ORF">SK069_18430</name>
</gene>
<organism evidence="3 4">
    <name type="scientific">Patulibacter brassicae</name>
    <dbReference type="NCBI Taxonomy" id="1705717"/>
    <lineage>
        <taxon>Bacteria</taxon>
        <taxon>Bacillati</taxon>
        <taxon>Actinomycetota</taxon>
        <taxon>Thermoleophilia</taxon>
        <taxon>Solirubrobacterales</taxon>
        <taxon>Patulibacteraceae</taxon>
        <taxon>Patulibacter</taxon>
    </lineage>
</organism>
<evidence type="ECO:0000256" key="2">
    <source>
        <dbReference type="SAM" id="SignalP"/>
    </source>
</evidence>
<comment type="caution">
    <text evidence="3">The sequence shown here is derived from an EMBL/GenBank/DDBJ whole genome shotgun (WGS) entry which is preliminary data.</text>
</comment>
<feature type="signal peptide" evidence="2">
    <location>
        <begin position="1"/>
        <end position="19"/>
    </location>
</feature>
<evidence type="ECO:0000256" key="1">
    <source>
        <dbReference type="SAM" id="MobiDB-lite"/>
    </source>
</evidence>
<evidence type="ECO:0000313" key="3">
    <source>
        <dbReference type="EMBL" id="MDX8153581.1"/>
    </source>
</evidence>
<dbReference type="RefSeq" id="WP_319955730.1">
    <property type="nucleotide sequence ID" value="NZ_JAXAVX010000016.1"/>
</dbReference>
<dbReference type="PROSITE" id="PS51257">
    <property type="entry name" value="PROKAR_LIPOPROTEIN"/>
    <property type="match status" value="1"/>
</dbReference>
<dbReference type="EMBL" id="JAXAVX010000016">
    <property type="protein sequence ID" value="MDX8153581.1"/>
    <property type="molecule type" value="Genomic_DNA"/>
</dbReference>